<keyword evidence="1" id="KW-1133">Transmembrane helix</keyword>
<accession>A0A553SI51</accession>
<feature type="transmembrane region" description="Helical" evidence="1">
    <location>
        <begin position="219"/>
        <end position="244"/>
    </location>
</feature>
<evidence type="ECO:0000313" key="2">
    <source>
        <dbReference type="EMBL" id="TRZ36667.1"/>
    </source>
</evidence>
<keyword evidence="1" id="KW-0472">Membrane</keyword>
<feature type="transmembrane region" description="Helical" evidence="1">
    <location>
        <begin position="264"/>
        <end position="292"/>
    </location>
</feature>
<feature type="transmembrane region" description="Helical" evidence="1">
    <location>
        <begin position="20"/>
        <end position="38"/>
    </location>
</feature>
<gene>
    <name evidence="2" type="ORF">CEQ21_14195</name>
</gene>
<name>A0A553SI51_NIACI</name>
<reference evidence="3" key="1">
    <citation type="submission" date="2018-10" db="EMBL/GenBank/DDBJ databases">
        <title>FDA dAtabase for Regulatory Grade micrObial Sequences (FDA-ARGOS): Supporting development and validation of Infectious Disease Dx tests.</title>
        <authorList>
            <person name="Minogue T."/>
            <person name="Wolcott M."/>
            <person name="Wasieloski L."/>
            <person name="Aguilar W."/>
            <person name="Moore D."/>
            <person name="Tallon L."/>
            <person name="Sadzewicz L."/>
            <person name="Sengamalay N."/>
            <person name="Ott S."/>
            <person name="Godinez A."/>
            <person name="Nagaraj S."/>
            <person name="Vavikolanu K."/>
            <person name="Vyas G."/>
            <person name="Nadendla S."/>
            <person name="George J."/>
            <person name="Sichtig H."/>
        </authorList>
    </citation>
    <scope>NUCLEOTIDE SEQUENCE [LARGE SCALE GENOMIC DNA]</scope>
    <source>
        <strain evidence="3">FDAARGOS_343</strain>
    </source>
</reference>
<feature type="transmembrane region" description="Helical" evidence="1">
    <location>
        <begin position="304"/>
        <end position="322"/>
    </location>
</feature>
<dbReference type="PANTHER" id="PTHR43471:SF3">
    <property type="entry name" value="ABC TRANSPORTER PERMEASE PROTEIN NATB"/>
    <property type="match status" value="1"/>
</dbReference>
<dbReference type="PANTHER" id="PTHR43471">
    <property type="entry name" value="ABC TRANSPORTER PERMEASE"/>
    <property type="match status" value="1"/>
</dbReference>
<dbReference type="GO" id="GO:0005886">
    <property type="term" value="C:plasma membrane"/>
    <property type="evidence" value="ECO:0007669"/>
    <property type="project" value="UniProtKB-SubCell"/>
</dbReference>
<feature type="transmembrane region" description="Helical" evidence="1">
    <location>
        <begin position="354"/>
        <end position="376"/>
    </location>
</feature>
<dbReference type="EMBL" id="RIBP01000004">
    <property type="protein sequence ID" value="TRZ36667.1"/>
    <property type="molecule type" value="Genomic_DNA"/>
</dbReference>
<keyword evidence="1" id="KW-0812">Transmembrane</keyword>
<feature type="transmembrane region" description="Helical" evidence="1">
    <location>
        <begin position="173"/>
        <end position="198"/>
    </location>
</feature>
<organism evidence="2 3">
    <name type="scientific">Niallia circulans</name>
    <name type="common">Bacillus circulans</name>
    <dbReference type="NCBI Taxonomy" id="1397"/>
    <lineage>
        <taxon>Bacteria</taxon>
        <taxon>Bacillati</taxon>
        <taxon>Bacillota</taxon>
        <taxon>Bacilli</taxon>
        <taxon>Bacillales</taxon>
        <taxon>Bacillaceae</taxon>
        <taxon>Niallia</taxon>
    </lineage>
</organism>
<dbReference type="Pfam" id="PF12679">
    <property type="entry name" value="ABC2_membrane_2"/>
    <property type="match status" value="1"/>
</dbReference>
<evidence type="ECO:0000313" key="3">
    <source>
        <dbReference type="Proteomes" id="UP000319837"/>
    </source>
</evidence>
<sequence>MFLNIYLKELKDSFRDKRTLLLTVFLPIIIMTLLTLFYEKLVSEGEGESYQLAIAATLPEEIKTSLLANSSIELVEAKNPEEALQNGEAQAALMTDDNFASLVADEQNAELTIIGDSFSQSSSTLMSLTQAALSQYESIIVSERLEALGVEADTIKPFSITQEELSEDPTINLVAMLIPLILAVAISVGAGPSAADFFSGEKEKKTMEALLMTPVNRSTLVFAKWLTISTIGTVTGIITLLVVVLEIAFLTENLKNAIEIGDNFGLSVILALVLTIVYSMFIASLLMLTSIIGKTIKESQSYSAPIMMVTILPLMFMSNVGINELEFKHFAIPVMNIYSLLKELIFGITNFEHFFITIGSNLIVLVIVFFIGRIMFLKDKWVMN</sequence>
<dbReference type="GO" id="GO:0140359">
    <property type="term" value="F:ABC-type transporter activity"/>
    <property type="evidence" value="ECO:0007669"/>
    <property type="project" value="InterPro"/>
</dbReference>
<dbReference type="RefSeq" id="WP_185765079.1">
    <property type="nucleotide sequence ID" value="NZ_RIBP01000004.1"/>
</dbReference>
<evidence type="ECO:0000256" key="1">
    <source>
        <dbReference type="SAM" id="Phobius"/>
    </source>
</evidence>
<protein>
    <submittedName>
        <fullName evidence="2">ABC transporter permease</fullName>
    </submittedName>
</protein>
<dbReference type="AlphaFoldDB" id="A0A553SI51"/>
<dbReference type="Proteomes" id="UP000319837">
    <property type="component" value="Unassembled WGS sequence"/>
</dbReference>
<comment type="caution">
    <text evidence="2">The sequence shown here is derived from an EMBL/GenBank/DDBJ whole genome shotgun (WGS) entry which is preliminary data.</text>
</comment>
<proteinExistence type="predicted"/>